<dbReference type="AlphaFoldDB" id="W2Y7N5"/>
<evidence type="ECO:0000313" key="2">
    <source>
        <dbReference type="EMBL" id="ETP31120.1"/>
    </source>
</evidence>
<proteinExistence type="predicted"/>
<accession>W2Y7N5</accession>
<evidence type="ECO:0000313" key="3">
    <source>
        <dbReference type="Proteomes" id="UP000018948"/>
    </source>
</evidence>
<comment type="caution">
    <text evidence="2">The sequence shown here is derived from an EMBL/GenBank/DDBJ whole genome shotgun (WGS) entry which is preliminary data.</text>
</comment>
<dbReference type="Proteomes" id="UP000018948">
    <property type="component" value="Unassembled WGS sequence"/>
</dbReference>
<organism evidence="2 3">
    <name type="scientific">Phytophthora nicotianae P10297</name>
    <dbReference type="NCBI Taxonomy" id="1317064"/>
    <lineage>
        <taxon>Eukaryota</taxon>
        <taxon>Sar</taxon>
        <taxon>Stramenopiles</taxon>
        <taxon>Oomycota</taxon>
        <taxon>Peronosporomycetes</taxon>
        <taxon>Peronosporales</taxon>
        <taxon>Peronosporaceae</taxon>
        <taxon>Phytophthora</taxon>
    </lineage>
</organism>
<sequence>MSSLQSSKLHCIEEKDGNDFKPVHMGKAHLAK</sequence>
<dbReference type="EMBL" id="ANIY01004175">
    <property type="protein sequence ID" value="ETP31120.1"/>
    <property type="molecule type" value="Genomic_DNA"/>
</dbReference>
<gene>
    <name evidence="2" type="ORF">F442_19990</name>
</gene>
<name>W2Y7N5_PHYNI</name>
<feature type="region of interest" description="Disordered" evidence="1">
    <location>
        <begin position="1"/>
        <end position="32"/>
    </location>
</feature>
<feature type="compositionally biased region" description="Basic and acidic residues" evidence="1">
    <location>
        <begin position="10"/>
        <end position="22"/>
    </location>
</feature>
<reference evidence="2 3" key="1">
    <citation type="submission" date="2013-11" db="EMBL/GenBank/DDBJ databases">
        <title>The Genome Sequence of Phytophthora parasitica P10297.</title>
        <authorList>
            <consortium name="The Broad Institute Genomics Platform"/>
            <person name="Russ C."/>
            <person name="Tyler B."/>
            <person name="Panabieres F."/>
            <person name="Shan W."/>
            <person name="Tripathy S."/>
            <person name="Grunwald N."/>
            <person name="Machado M."/>
            <person name="Johnson C.S."/>
            <person name="Walker B."/>
            <person name="Young S.K."/>
            <person name="Zeng Q."/>
            <person name="Gargeya S."/>
            <person name="Fitzgerald M."/>
            <person name="Haas B."/>
            <person name="Abouelleil A."/>
            <person name="Allen A.W."/>
            <person name="Alvarado L."/>
            <person name="Arachchi H.M."/>
            <person name="Berlin A.M."/>
            <person name="Chapman S.B."/>
            <person name="Gainer-Dewar J."/>
            <person name="Goldberg J."/>
            <person name="Griggs A."/>
            <person name="Gujja S."/>
            <person name="Hansen M."/>
            <person name="Howarth C."/>
            <person name="Imamovic A."/>
            <person name="Ireland A."/>
            <person name="Larimer J."/>
            <person name="McCowan C."/>
            <person name="Murphy C."/>
            <person name="Pearson M."/>
            <person name="Poon T.W."/>
            <person name="Priest M."/>
            <person name="Roberts A."/>
            <person name="Saif S."/>
            <person name="Shea T."/>
            <person name="Sisk P."/>
            <person name="Sykes S."/>
            <person name="Wortman J."/>
            <person name="Nusbaum C."/>
            <person name="Birren B."/>
        </authorList>
    </citation>
    <scope>NUCLEOTIDE SEQUENCE [LARGE SCALE GENOMIC DNA]</scope>
    <source>
        <strain evidence="2 3">P10297</strain>
    </source>
</reference>
<protein>
    <submittedName>
        <fullName evidence="2">Uncharacterized protein</fullName>
    </submittedName>
</protein>
<evidence type="ECO:0000256" key="1">
    <source>
        <dbReference type="SAM" id="MobiDB-lite"/>
    </source>
</evidence>